<protein>
    <recommendedName>
        <fullName evidence="4">Glycosyltransferase RgtA/B/C/D-like domain-containing protein</fullName>
    </recommendedName>
</protein>
<dbReference type="SUPFAM" id="SSF54534">
    <property type="entry name" value="FKBP-like"/>
    <property type="match status" value="1"/>
</dbReference>
<reference evidence="2 3" key="1">
    <citation type="submission" date="2020-08" db="EMBL/GenBank/DDBJ databases">
        <title>Genome public.</title>
        <authorList>
            <person name="Liu C."/>
            <person name="Sun Q."/>
        </authorList>
    </citation>
    <scope>NUCLEOTIDE SEQUENCE [LARGE SCALE GENOMIC DNA]</scope>
    <source>
        <strain evidence="2 3">BX0805</strain>
    </source>
</reference>
<dbReference type="Proteomes" id="UP000621540">
    <property type="component" value="Unassembled WGS sequence"/>
</dbReference>
<dbReference type="EMBL" id="JACOQH010000001">
    <property type="protein sequence ID" value="MBC5752784.1"/>
    <property type="molecule type" value="Genomic_DNA"/>
</dbReference>
<dbReference type="InterPro" id="IPR046357">
    <property type="entry name" value="PPIase_dom_sf"/>
</dbReference>
<dbReference type="RefSeq" id="WP_186981485.1">
    <property type="nucleotide sequence ID" value="NZ_JACOQH010000001.1"/>
</dbReference>
<feature type="transmembrane region" description="Helical" evidence="1">
    <location>
        <begin position="12"/>
        <end position="28"/>
    </location>
</feature>
<keyword evidence="1" id="KW-0812">Transmembrane</keyword>
<keyword evidence="1" id="KW-0472">Membrane</keyword>
<name>A0ABR7I794_9FIRM</name>
<feature type="transmembrane region" description="Helical" evidence="1">
    <location>
        <begin position="277"/>
        <end position="299"/>
    </location>
</feature>
<comment type="caution">
    <text evidence="2">The sequence shown here is derived from an EMBL/GenBank/DDBJ whole genome shotgun (WGS) entry which is preliminary data.</text>
</comment>
<gene>
    <name evidence="2" type="ORF">H8Z76_01875</name>
</gene>
<feature type="transmembrane region" description="Helical" evidence="1">
    <location>
        <begin position="149"/>
        <end position="168"/>
    </location>
</feature>
<proteinExistence type="predicted"/>
<feature type="transmembrane region" description="Helical" evidence="1">
    <location>
        <begin position="180"/>
        <end position="213"/>
    </location>
</feature>
<sequence length="846" mass="97813">MKTKLEKWIKQITVIMFFWSLFLVSAWVSPVMEEKSRKGYVFFIWGITIFFCVLFLGRTKPDLKKAICENRNPIFISAVVILCRIPLFDHIQRWDAGQYYYQLGTACEKFDFSFRSFYDNFRLVAHPTLGASFFYAMGEFLDPREGKGVFAVILILTVAALLCVYQLLQDYWTDFNEKEALAATLMISFVPLFLGTCSYFNVDYLIFIFFIFFVYEEYKKRYILMFFWLCVLLMTKEPAVIVVAGYYMVLAFKVFFAGKTAITNRIRTLFWDSRIRVLLGGIVVYILYAVYQGSLFAWAGQTKIADTLKSAKNGSVKTNYFGVEWKYILCVLKQIFSLNFTWLLVGAAVCLSLYLWRKKTKIKVNDSAIALFGAAFAYIAFFCVYITSALYRYHVFTVQIITVLSLIIISHALREVDHRVSKTLFLVFAGIEILQTGYSIDPVSNLVFKKLDTGNGFILQTTNNENYFGDGLVYNAQYLGLDGILDKMFSEVGYSEKMQIINPGTQAAGTQLNGNGERYIVKWNRDSKKREMTDSDEIQSDLININIIGSEEIFGKLPYSYSGVKNADNLSDKGIVYFIPYYQEDEDEKLAELSELYYIGECVEIKKGQWKVRCYELTKKDDYEGFSLNDLGDGKSKTAYDDKETVTWNQVEMTENRDVIQKSDIVDVTCSAFYKGKEVPINYVGNYDNNRITMCIGSNLYLPELEREMIGKRIGEQIEVNCKVPDHYPSAGKYQGKELTFVLEPLQIVGIAEDMETNRQEQVALQIESSAEEYAFRYWDIYENDDEVSAVLNDVDNYYHTYARKAGESFEEMLTRYFGISEEEYYKRIQKLSKMVLVKQEELNEE</sequence>
<feature type="transmembrane region" description="Helical" evidence="1">
    <location>
        <begin position="368"/>
        <end position="387"/>
    </location>
</feature>
<feature type="transmembrane region" description="Helical" evidence="1">
    <location>
        <begin position="393"/>
        <end position="413"/>
    </location>
</feature>
<evidence type="ECO:0000313" key="3">
    <source>
        <dbReference type="Proteomes" id="UP000621540"/>
    </source>
</evidence>
<evidence type="ECO:0008006" key="4">
    <source>
        <dbReference type="Google" id="ProtNLM"/>
    </source>
</evidence>
<accession>A0ABR7I794</accession>
<keyword evidence="1" id="KW-1133">Transmembrane helix</keyword>
<feature type="transmembrane region" description="Helical" evidence="1">
    <location>
        <begin position="40"/>
        <end position="57"/>
    </location>
</feature>
<feature type="transmembrane region" description="Helical" evidence="1">
    <location>
        <begin position="225"/>
        <end position="256"/>
    </location>
</feature>
<keyword evidence="3" id="KW-1185">Reference proteome</keyword>
<dbReference type="Gene3D" id="3.10.50.40">
    <property type="match status" value="1"/>
</dbReference>
<evidence type="ECO:0000313" key="2">
    <source>
        <dbReference type="EMBL" id="MBC5752784.1"/>
    </source>
</evidence>
<feature type="transmembrane region" description="Helical" evidence="1">
    <location>
        <begin position="335"/>
        <end position="356"/>
    </location>
</feature>
<organism evidence="2 3">
    <name type="scientific">Roseburia yibonii</name>
    <dbReference type="NCBI Taxonomy" id="2763063"/>
    <lineage>
        <taxon>Bacteria</taxon>
        <taxon>Bacillati</taxon>
        <taxon>Bacillota</taxon>
        <taxon>Clostridia</taxon>
        <taxon>Lachnospirales</taxon>
        <taxon>Lachnospiraceae</taxon>
        <taxon>Roseburia</taxon>
    </lineage>
</organism>
<evidence type="ECO:0000256" key="1">
    <source>
        <dbReference type="SAM" id="Phobius"/>
    </source>
</evidence>